<protein>
    <recommendedName>
        <fullName evidence="3">ScyD/ScyE family protein</fullName>
    </recommendedName>
</protein>
<gene>
    <name evidence="1" type="ORF">DYBT9623_01336</name>
</gene>
<keyword evidence="2" id="KW-1185">Reference proteome</keyword>
<accession>A0ABM8UM87</accession>
<dbReference type="Proteomes" id="UP000679725">
    <property type="component" value="Unassembled WGS sequence"/>
</dbReference>
<dbReference type="InterPro" id="IPR048031">
    <property type="entry name" value="ScyD/ScyE-like"/>
</dbReference>
<dbReference type="SUPFAM" id="SSF63829">
    <property type="entry name" value="Calcium-dependent phosphotriesterase"/>
    <property type="match status" value="1"/>
</dbReference>
<comment type="caution">
    <text evidence="1">The sequence shown here is derived from an EMBL/GenBank/DDBJ whole genome shotgun (WGS) entry which is preliminary data.</text>
</comment>
<evidence type="ECO:0000313" key="2">
    <source>
        <dbReference type="Proteomes" id="UP000679725"/>
    </source>
</evidence>
<reference evidence="1 2" key="1">
    <citation type="submission" date="2021-04" db="EMBL/GenBank/DDBJ databases">
        <authorList>
            <person name="Rodrigo-Torres L."/>
            <person name="Arahal R. D."/>
            <person name="Lucena T."/>
        </authorList>
    </citation>
    <scope>NUCLEOTIDE SEQUENCE [LARGE SCALE GENOMIC DNA]</scope>
    <source>
        <strain evidence="1 2">CECT 9623</strain>
    </source>
</reference>
<dbReference type="InterPro" id="IPR011042">
    <property type="entry name" value="6-blade_b-propeller_TolB-like"/>
</dbReference>
<name>A0ABM8UM87_9BACT</name>
<dbReference type="Gene3D" id="2.120.10.30">
    <property type="entry name" value="TolB, C-terminal domain"/>
    <property type="match status" value="1"/>
</dbReference>
<evidence type="ECO:0000313" key="1">
    <source>
        <dbReference type="EMBL" id="CAG5068604.1"/>
    </source>
</evidence>
<organism evidence="1 2">
    <name type="scientific">Dyadobacter linearis</name>
    <dbReference type="NCBI Taxonomy" id="2823330"/>
    <lineage>
        <taxon>Bacteria</taxon>
        <taxon>Pseudomonadati</taxon>
        <taxon>Bacteroidota</taxon>
        <taxon>Cytophagia</taxon>
        <taxon>Cytophagales</taxon>
        <taxon>Spirosomataceae</taxon>
        <taxon>Dyadobacter</taxon>
    </lineage>
</organism>
<sequence>MGSNSIFHHTISIMKKHFLTSIGALFLLVSAVISCTDHEVPIPEPTQLTASNLFSGLRAPIGMAKDNRGNLWISEIGTGKNDGAVVMISPDGTKTTFVSGFTSVMGPEGGAEGISHVMFHDAKLYILHGIDGKLFIADVSGFKTGDPERKMSDLIVHEYGQLIRKIKPTKDTNSNLYDMTVGPDHNIYMVDAGANAVFKRENSTGDISLFASLPEVGTGPIVDAVPTGIVFDGSKFLISTLSGGPFVKGSAKIFSVDMNGTVGVHSEKFTTLTHITLTANNKPLVIRFANFDKGFVPFSGAVLDENGKELLGGLMMPTDIKRTGDREFYLLSMPLGTVQKLTY</sequence>
<dbReference type="EMBL" id="CAJRAU010000002">
    <property type="protein sequence ID" value="CAG5068604.1"/>
    <property type="molecule type" value="Genomic_DNA"/>
</dbReference>
<evidence type="ECO:0008006" key="3">
    <source>
        <dbReference type="Google" id="ProtNLM"/>
    </source>
</evidence>
<dbReference type="NCBIfam" id="NF033206">
    <property type="entry name" value="ScyE_fam"/>
    <property type="match status" value="1"/>
</dbReference>
<proteinExistence type="predicted"/>